<proteinExistence type="predicted"/>
<dbReference type="PROSITE" id="PS50110">
    <property type="entry name" value="RESPONSE_REGULATORY"/>
    <property type="match status" value="1"/>
</dbReference>
<reference evidence="7" key="1">
    <citation type="submission" date="2022-09" db="EMBL/GenBank/DDBJ databases">
        <title>Tahibacter sp. nov., isolated from a fresh water.</title>
        <authorList>
            <person name="Baek J.H."/>
            <person name="Lee J.K."/>
            <person name="Kim J.M."/>
            <person name="Jeon C.O."/>
        </authorList>
    </citation>
    <scope>NUCLEOTIDE SEQUENCE</scope>
    <source>
        <strain evidence="7">W38</strain>
    </source>
</reference>
<keyword evidence="2" id="KW-0805">Transcription regulation</keyword>
<evidence type="ECO:0000313" key="8">
    <source>
        <dbReference type="Proteomes" id="UP001064632"/>
    </source>
</evidence>
<name>A0ABY6BCG0_9GAMM</name>
<gene>
    <name evidence="7" type="ORF">N4264_23855</name>
</gene>
<evidence type="ECO:0000256" key="5">
    <source>
        <dbReference type="PROSITE-ProRule" id="PRU00169"/>
    </source>
</evidence>
<dbReference type="InterPro" id="IPR039420">
    <property type="entry name" value="WalR-like"/>
</dbReference>
<evidence type="ECO:0000256" key="2">
    <source>
        <dbReference type="ARBA" id="ARBA00023015"/>
    </source>
</evidence>
<dbReference type="PANTHER" id="PTHR48111">
    <property type="entry name" value="REGULATOR OF RPOS"/>
    <property type="match status" value="1"/>
</dbReference>
<keyword evidence="8" id="KW-1185">Reference proteome</keyword>
<protein>
    <submittedName>
        <fullName evidence="7">Response regulator</fullName>
    </submittedName>
</protein>
<dbReference type="RefSeq" id="WP_261694703.1">
    <property type="nucleotide sequence ID" value="NZ_CP104694.1"/>
</dbReference>
<dbReference type="InterPro" id="IPR011006">
    <property type="entry name" value="CheY-like_superfamily"/>
</dbReference>
<sequence>MKILLADDHRAVADMLAEALSAVGYEVAVAYDGGQALKKAAEFQPDAAILDIDMPVMNGHAVARKLKENKDQHAISTLIAITGRDTEADRRASADAGFDLHLVKPVPLAIVLRLMAKAKAQLPNTASESHAA</sequence>
<evidence type="ECO:0000259" key="6">
    <source>
        <dbReference type="PROSITE" id="PS50110"/>
    </source>
</evidence>
<organism evidence="7 8">
    <name type="scientific">Tahibacter amnicola</name>
    <dbReference type="NCBI Taxonomy" id="2976241"/>
    <lineage>
        <taxon>Bacteria</taxon>
        <taxon>Pseudomonadati</taxon>
        <taxon>Pseudomonadota</taxon>
        <taxon>Gammaproteobacteria</taxon>
        <taxon>Lysobacterales</taxon>
        <taxon>Rhodanobacteraceae</taxon>
        <taxon>Tahibacter</taxon>
    </lineage>
</organism>
<dbReference type="Pfam" id="PF00072">
    <property type="entry name" value="Response_reg"/>
    <property type="match status" value="1"/>
</dbReference>
<dbReference type="Gene3D" id="3.40.50.2300">
    <property type="match status" value="1"/>
</dbReference>
<keyword evidence="1" id="KW-0902">Two-component regulatory system</keyword>
<dbReference type="Proteomes" id="UP001064632">
    <property type="component" value="Chromosome"/>
</dbReference>
<feature type="domain" description="Response regulatory" evidence="6">
    <location>
        <begin position="2"/>
        <end position="119"/>
    </location>
</feature>
<accession>A0ABY6BCG0</accession>
<keyword evidence="3" id="KW-0238">DNA-binding</keyword>
<feature type="modified residue" description="4-aspartylphosphate" evidence="5">
    <location>
        <position position="51"/>
    </location>
</feature>
<dbReference type="SMART" id="SM00448">
    <property type="entry name" value="REC"/>
    <property type="match status" value="1"/>
</dbReference>
<evidence type="ECO:0000256" key="4">
    <source>
        <dbReference type="ARBA" id="ARBA00023163"/>
    </source>
</evidence>
<dbReference type="PANTHER" id="PTHR48111:SF22">
    <property type="entry name" value="REGULATOR OF RPOS"/>
    <property type="match status" value="1"/>
</dbReference>
<evidence type="ECO:0000256" key="1">
    <source>
        <dbReference type="ARBA" id="ARBA00023012"/>
    </source>
</evidence>
<dbReference type="EMBL" id="CP104694">
    <property type="protein sequence ID" value="UXI67733.1"/>
    <property type="molecule type" value="Genomic_DNA"/>
</dbReference>
<keyword evidence="5" id="KW-0597">Phosphoprotein</keyword>
<dbReference type="SUPFAM" id="SSF52172">
    <property type="entry name" value="CheY-like"/>
    <property type="match status" value="1"/>
</dbReference>
<evidence type="ECO:0000313" key="7">
    <source>
        <dbReference type="EMBL" id="UXI67733.1"/>
    </source>
</evidence>
<dbReference type="InterPro" id="IPR001789">
    <property type="entry name" value="Sig_transdc_resp-reg_receiver"/>
</dbReference>
<keyword evidence="4" id="KW-0804">Transcription</keyword>
<evidence type="ECO:0000256" key="3">
    <source>
        <dbReference type="ARBA" id="ARBA00023125"/>
    </source>
</evidence>